<comment type="caution">
    <text evidence="2">The sequence shown here is derived from an EMBL/GenBank/DDBJ whole genome shotgun (WGS) entry which is preliminary data.</text>
</comment>
<evidence type="ECO:0000313" key="2">
    <source>
        <dbReference type="EMBL" id="KAL1881677.1"/>
    </source>
</evidence>
<evidence type="ECO:0000313" key="3">
    <source>
        <dbReference type="Proteomes" id="UP001583193"/>
    </source>
</evidence>
<keyword evidence="3" id="KW-1185">Reference proteome</keyword>
<protein>
    <submittedName>
        <fullName evidence="2">Uncharacterized protein</fullName>
    </submittedName>
</protein>
<proteinExistence type="predicted"/>
<feature type="region of interest" description="Disordered" evidence="1">
    <location>
        <begin position="126"/>
        <end position="153"/>
    </location>
</feature>
<feature type="compositionally biased region" description="Basic and acidic residues" evidence="1">
    <location>
        <begin position="137"/>
        <end position="153"/>
    </location>
</feature>
<dbReference type="Proteomes" id="UP001583193">
    <property type="component" value="Unassembled WGS sequence"/>
</dbReference>
<name>A0ABR3Y187_9EURO</name>
<sequence length="300" mass="32951">MSVFSLHECLPPNTPEETYISLPALQASISTHYERVTKTTCNLQDEFIIFTSVPNPIIDTLSTSPHILQNAVLWASNTSSSRIILKLQSPLLGVAKTVFVAGLKAKLDKTGVLSDLVSLGAKSIRTGASGKAPDAAFRPRDKSRSLDTKDHDVNVDTTPEWPSIILDVGFLETGLPALRASARWWLENSSGEVGVVVLVFVHAAQPRVCVETWEFRPPGPLACKVQEVIVEKRENRRPGEEREKGVAVIGAPLRISVQKVFLKKGASGDEDIVFDEEDVRSLARDVWIQQGFWEIEAGET</sequence>
<reference evidence="2 3" key="1">
    <citation type="journal article" date="2024" name="IMA Fungus">
        <title>IMA Genome - F19 : A genome assembly and annotation guide to empower mycologists, including annotated draft genome sequences of Ceratocystis pirilliformis, Diaporthe australafricana, Fusarium ophioides, Paecilomyces lecythidis, and Sporothrix stenoceras.</title>
        <authorList>
            <person name="Aylward J."/>
            <person name="Wilson A.M."/>
            <person name="Visagie C.M."/>
            <person name="Spraker J."/>
            <person name="Barnes I."/>
            <person name="Buitendag C."/>
            <person name="Ceriani C."/>
            <person name="Del Mar Angel L."/>
            <person name="du Plessis D."/>
            <person name="Fuchs T."/>
            <person name="Gasser K."/>
            <person name="Kramer D."/>
            <person name="Li W."/>
            <person name="Munsamy K."/>
            <person name="Piso A."/>
            <person name="Price J.L."/>
            <person name="Sonnekus B."/>
            <person name="Thomas C."/>
            <person name="van der Nest A."/>
            <person name="van Dijk A."/>
            <person name="van Heerden A."/>
            <person name="van Vuuren N."/>
            <person name="Yilmaz N."/>
            <person name="Duong T.A."/>
            <person name="van der Merwe N.A."/>
            <person name="Wingfield M.J."/>
            <person name="Wingfield B.D."/>
        </authorList>
    </citation>
    <scope>NUCLEOTIDE SEQUENCE [LARGE SCALE GENOMIC DNA]</scope>
    <source>
        <strain evidence="2 3">CMW 18167</strain>
    </source>
</reference>
<organism evidence="2 3">
    <name type="scientific">Paecilomyces lecythidis</name>
    <dbReference type="NCBI Taxonomy" id="3004212"/>
    <lineage>
        <taxon>Eukaryota</taxon>
        <taxon>Fungi</taxon>
        <taxon>Dikarya</taxon>
        <taxon>Ascomycota</taxon>
        <taxon>Pezizomycotina</taxon>
        <taxon>Eurotiomycetes</taxon>
        <taxon>Eurotiomycetidae</taxon>
        <taxon>Eurotiales</taxon>
        <taxon>Thermoascaceae</taxon>
        <taxon>Paecilomyces</taxon>
    </lineage>
</organism>
<dbReference type="EMBL" id="JAVDPF010000007">
    <property type="protein sequence ID" value="KAL1881677.1"/>
    <property type="molecule type" value="Genomic_DNA"/>
</dbReference>
<gene>
    <name evidence="2" type="ORF">Plec18167_003275</name>
</gene>
<accession>A0ABR3Y187</accession>
<evidence type="ECO:0000256" key="1">
    <source>
        <dbReference type="SAM" id="MobiDB-lite"/>
    </source>
</evidence>